<dbReference type="PANTHER" id="PTHR13947">
    <property type="entry name" value="GNAT FAMILY N-ACETYLTRANSFERASE"/>
    <property type="match status" value="1"/>
</dbReference>
<dbReference type="Gene3D" id="3.40.630.30">
    <property type="match status" value="1"/>
</dbReference>
<dbReference type="InterPro" id="IPR050769">
    <property type="entry name" value="NAT_camello-type"/>
</dbReference>
<dbReference type="GO" id="GO:0003700">
    <property type="term" value="F:DNA-binding transcription factor activity"/>
    <property type="evidence" value="ECO:0007669"/>
    <property type="project" value="InterPro"/>
</dbReference>
<feature type="domain" description="N-acetyltransferase" evidence="2">
    <location>
        <begin position="176"/>
        <end position="317"/>
    </location>
</feature>
<evidence type="ECO:0000259" key="2">
    <source>
        <dbReference type="PROSITE" id="PS51186"/>
    </source>
</evidence>
<proteinExistence type="predicted"/>
<keyword evidence="1 3" id="KW-0808">Transferase</keyword>
<name>A0A4Y8L2A9_9BACT</name>
<dbReference type="Pfam" id="PF12802">
    <property type="entry name" value="MarR_2"/>
    <property type="match status" value="1"/>
</dbReference>
<organism evidence="3 4">
    <name type="scientific">Dysgonomonas capnocytophagoides</name>
    <dbReference type="NCBI Taxonomy" id="45254"/>
    <lineage>
        <taxon>Bacteria</taxon>
        <taxon>Pseudomonadati</taxon>
        <taxon>Bacteroidota</taxon>
        <taxon>Bacteroidia</taxon>
        <taxon>Bacteroidales</taxon>
        <taxon>Dysgonomonadaceae</taxon>
        <taxon>Dysgonomonas</taxon>
    </lineage>
</organism>
<sequence length="323" mass="36835">MEFFDKLGIMAIGSRLRMLTDIITEDASQIYQLYGMDFKAKWFPVFFLLSDGNPRTITGIAEEIGHSHPSVSTIIREMSAKGLVQESKDKADGRRNMVKLSKKGQEAVAPMHITLEDVGTAVEAISKEAKHNLWKAIEEWEYLLAEKPLLQRVKEEKRVRESQNITIVPYAACYQSIFRGLNEEWITAHWKMEDADYKALDHPQEYILDKGGYIFVALYKNEPVGVCALYKMDDPVYDYELAKYAVSPKAQGKGIGVLLCKTAINKARELGAKAIFLESNTILKPAIRIYRKLGFKELAEYHTAYERGDIQMELILNNKNIEQ</sequence>
<protein>
    <submittedName>
        <fullName evidence="3">GNAT family N-acetyltransferase</fullName>
    </submittedName>
</protein>
<dbReference type="PROSITE" id="PS51186">
    <property type="entry name" value="GNAT"/>
    <property type="match status" value="1"/>
</dbReference>
<accession>A0A4Y8L2A9</accession>
<dbReference type="InterPro" id="IPR036388">
    <property type="entry name" value="WH-like_DNA-bd_sf"/>
</dbReference>
<dbReference type="InterPro" id="IPR000182">
    <property type="entry name" value="GNAT_dom"/>
</dbReference>
<evidence type="ECO:0000313" key="4">
    <source>
        <dbReference type="Proteomes" id="UP000297861"/>
    </source>
</evidence>
<dbReference type="EMBL" id="SOML01000005">
    <property type="protein sequence ID" value="TFD96417.1"/>
    <property type="molecule type" value="Genomic_DNA"/>
</dbReference>
<dbReference type="SUPFAM" id="SSF46785">
    <property type="entry name" value="Winged helix' DNA-binding domain"/>
    <property type="match status" value="1"/>
</dbReference>
<dbReference type="Proteomes" id="UP000297861">
    <property type="component" value="Unassembled WGS sequence"/>
</dbReference>
<dbReference type="PANTHER" id="PTHR13947:SF37">
    <property type="entry name" value="LD18367P"/>
    <property type="match status" value="1"/>
</dbReference>
<gene>
    <name evidence="3" type="ORF">E2605_09615</name>
</gene>
<dbReference type="Pfam" id="PF00583">
    <property type="entry name" value="Acetyltransf_1"/>
    <property type="match status" value="1"/>
</dbReference>
<comment type="caution">
    <text evidence="3">The sequence shown here is derived from an EMBL/GenBank/DDBJ whole genome shotgun (WGS) entry which is preliminary data.</text>
</comment>
<dbReference type="InterPro" id="IPR036390">
    <property type="entry name" value="WH_DNA-bd_sf"/>
</dbReference>
<dbReference type="Gene3D" id="1.10.10.10">
    <property type="entry name" value="Winged helix-like DNA-binding domain superfamily/Winged helix DNA-binding domain"/>
    <property type="match status" value="1"/>
</dbReference>
<keyword evidence="4" id="KW-1185">Reference proteome</keyword>
<dbReference type="RefSeq" id="WP_134436288.1">
    <property type="nucleotide sequence ID" value="NZ_SOML01000005.1"/>
</dbReference>
<dbReference type="InterPro" id="IPR000835">
    <property type="entry name" value="HTH_MarR-typ"/>
</dbReference>
<evidence type="ECO:0000313" key="3">
    <source>
        <dbReference type="EMBL" id="TFD96417.1"/>
    </source>
</evidence>
<dbReference type="AlphaFoldDB" id="A0A4Y8L2A9"/>
<reference evidence="3 4" key="1">
    <citation type="submission" date="2019-03" db="EMBL/GenBank/DDBJ databases">
        <title>San Antonio Military Medical Center submission to MRSN (WRAIR), pending publication.</title>
        <authorList>
            <person name="Blyth D.M."/>
            <person name="Mccarthy S.L."/>
            <person name="Schall S.E."/>
            <person name="Stam J.A."/>
            <person name="Ong A.C."/>
            <person name="Mcgann P.T."/>
        </authorList>
    </citation>
    <scope>NUCLEOTIDE SEQUENCE [LARGE SCALE GENOMIC DNA]</scope>
    <source>
        <strain evidence="3 4">MRSN571793</strain>
    </source>
</reference>
<dbReference type="CDD" id="cd04301">
    <property type="entry name" value="NAT_SF"/>
    <property type="match status" value="1"/>
</dbReference>
<dbReference type="OrthoDB" id="1431064at2"/>
<dbReference type="InterPro" id="IPR016181">
    <property type="entry name" value="Acyl_CoA_acyltransferase"/>
</dbReference>
<dbReference type="SUPFAM" id="SSF55729">
    <property type="entry name" value="Acyl-CoA N-acyltransferases (Nat)"/>
    <property type="match status" value="1"/>
</dbReference>
<dbReference type="GO" id="GO:0008080">
    <property type="term" value="F:N-acetyltransferase activity"/>
    <property type="evidence" value="ECO:0007669"/>
    <property type="project" value="InterPro"/>
</dbReference>
<evidence type="ECO:0000256" key="1">
    <source>
        <dbReference type="ARBA" id="ARBA00022679"/>
    </source>
</evidence>